<dbReference type="InterPro" id="IPR018060">
    <property type="entry name" value="HTH_AraC"/>
</dbReference>
<dbReference type="PRINTS" id="PR00032">
    <property type="entry name" value="HTHARAC"/>
</dbReference>
<keyword evidence="2" id="KW-0238">DNA-binding</keyword>
<dbReference type="SMART" id="SM00342">
    <property type="entry name" value="HTH_ARAC"/>
    <property type="match status" value="1"/>
</dbReference>
<evidence type="ECO:0000256" key="1">
    <source>
        <dbReference type="ARBA" id="ARBA00023015"/>
    </source>
</evidence>
<dbReference type="PANTHER" id="PTHR43280:SF2">
    <property type="entry name" value="HTH-TYPE TRANSCRIPTIONAL REGULATOR EXSA"/>
    <property type="match status" value="1"/>
</dbReference>
<evidence type="ECO:0000256" key="3">
    <source>
        <dbReference type="ARBA" id="ARBA00023163"/>
    </source>
</evidence>
<dbReference type="SUPFAM" id="SSF46689">
    <property type="entry name" value="Homeodomain-like"/>
    <property type="match status" value="2"/>
</dbReference>
<keyword evidence="6" id="KW-1185">Reference proteome</keyword>
<dbReference type="EMBL" id="JAGKSP010000005">
    <property type="protein sequence ID" value="MBP3964042.1"/>
    <property type="molecule type" value="Genomic_DNA"/>
</dbReference>
<dbReference type="PROSITE" id="PS01124">
    <property type="entry name" value="HTH_ARAC_FAMILY_2"/>
    <property type="match status" value="1"/>
</dbReference>
<evidence type="ECO:0000313" key="6">
    <source>
        <dbReference type="Proteomes" id="UP000673394"/>
    </source>
</evidence>
<feature type="domain" description="HTH araC/xylS-type" evidence="4">
    <location>
        <begin position="96"/>
        <end position="194"/>
    </location>
</feature>
<protein>
    <submittedName>
        <fullName evidence="5">Helix-turn-helix transcriptional regulator</fullName>
    </submittedName>
</protein>
<proteinExistence type="predicted"/>
<reference evidence="5 6" key="1">
    <citation type="submission" date="2021-04" db="EMBL/GenBank/DDBJ databases">
        <title>Paenibacillus sp. DLE-14 whole genome sequence.</title>
        <authorList>
            <person name="Ham Y.J."/>
        </authorList>
    </citation>
    <scope>NUCLEOTIDE SEQUENCE [LARGE SCALE GENOMIC DNA]</scope>
    <source>
        <strain evidence="5 6">DLE-14</strain>
    </source>
</reference>
<keyword evidence="1" id="KW-0805">Transcription regulation</keyword>
<organism evidence="5 6">
    <name type="scientific">Paenibacillus lignilyticus</name>
    <dbReference type="NCBI Taxonomy" id="1172615"/>
    <lineage>
        <taxon>Bacteria</taxon>
        <taxon>Bacillati</taxon>
        <taxon>Bacillota</taxon>
        <taxon>Bacilli</taxon>
        <taxon>Bacillales</taxon>
        <taxon>Paenibacillaceae</taxon>
        <taxon>Paenibacillus</taxon>
    </lineage>
</organism>
<gene>
    <name evidence="5" type="ORF">I8J30_15095</name>
</gene>
<dbReference type="PANTHER" id="PTHR43280">
    <property type="entry name" value="ARAC-FAMILY TRANSCRIPTIONAL REGULATOR"/>
    <property type="match status" value="1"/>
</dbReference>
<keyword evidence="3" id="KW-0804">Transcription</keyword>
<dbReference type="Gene3D" id="1.10.10.60">
    <property type="entry name" value="Homeodomain-like"/>
    <property type="match status" value="2"/>
</dbReference>
<name>A0ABS5CDH4_9BACL</name>
<sequence>MAISPNGVHTTRPLVWSNDSKAQFAGITPECPVITHGSSAAITALFQQLFDIQGSPAYTEFLVTGLIYQLFANVLRDTAHREPISRSSSTADVYIGKAIQLITDNYAEALTVPIVAEQVGLERSYFTKMFKGHAGISPHAFLIQVRMNKATDLLSKTNLSIAHIAYSTGFNNINYFSSAFTRLFQITPSAYRKQRAKQDIIRE</sequence>
<dbReference type="InterPro" id="IPR020449">
    <property type="entry name" value="Tscrpt_reg_AraC-type_HTH"/>
</dbReference>
<comment type="caution">
    <text evidence="5">The sequence shown here is derived from an EMBL/GenBank/DDBJ whole genome shotgun (WGS) entry which is preliminary data.</text>
</comment>
<evidence type="ECO:0000259" key="4">
    <source>
        <dbReference type="PROSITE" id="PS01124"/>
    </source>
</evidence>
<accession>A0ABS5CDH4</accession>
<dbReference type="RefSeq" id="WP_210658993.1">
    <property type="nucleotide sequence ID" value="NZ_JAGKSP010000005.1"/>
</dbReference>
<dbReference type="Pfam" id="PF12833">
    <property type="entry name" value="HTH_18"/>
    <property type="match status" value="1"/>
</dbReference>
<dbReference type="Proteomes" id="UP000673394">
    <property type="component" value="Unassembled WGS sequence"/>
</dbReference>
<dbReference type="InterPro" id="IPR009057">
    <property type="entry name" value="Homeodomain-like_sf"/>
</dbReference>
<evidence type="ECO:0000313" key="5">
    <source>
        <dbReference type="EMBL" id="MBP3964042.1"/>
    </source>
</evidence>
<evidence type="ECO:0000256" key="2">
    <source>
        <dbReference type="ARBA" id="ARBA00023125"/>
    </source>
</evidence>